<dbReference type="PANTHER" id="PTHR13812">
    <property type="entry name" value="KETIMINE REDUCTASE MU-CRYSTALLIN"/>
    <property type="match status" value="1"/>
</dbReference>
<reference evidence="2 3" key="1">
    <citation type="submission" date="2017-05" db="EMBL/GenBank/DDBJ databases">
        <title>Vagococcus spp. assemblies.</title>
        <authorList>
            <person name="Gulvik C.A."/>
        </authorList>
    </citation>
    <scope>NUCLEOTIDE SEQUENCE [LARGE SCALE GENOMIC DNA]</scope>
    <source>
        <strain evidence="2 3">SS1995</strain>
    </source>
</reference>
<sequence length="328" mass="35375">MLVLNTKEMKECYSMRQAIDADKEALGLYSKQQSIVPLRTNISVDIHKGQSLYMPAYVAGDTSESLGVKIVSVYPENIKKNLPSVPASMVVIDPATGIVSAIMDGTHLTQLRTGAVQGAATELLSRKDAKIGALIGTGGQAESQLEAMITVRDLEEIRIFDIDYDRAKEFSAKVSERFSINARAAKTAQECVTGADIITTVTTSRRPTFEAAWIKKGAHINGVGSYTPEMCEIPSDMLSKADVIILDTIDGVLQEAGDFIQPFDKGELTNEIIRGELGQLVNGTITGRTSDDQITVFKTVGTAVLDVYVANEIVENAKNKGLGTTINI</sequence>
<dbReference type="InterPro" id="IPR023401">
    <property type="entry name" value="ODC_N"/>
</dbReference>
<organism evidence="2 3">
    <name type="scientific">Vagococcus vulneris</name>
    <dbReference type="NCBI Taxonomy" id="1977869"/>
    <lineage>
        <taxon>Bacteria</taxon>
        <taxon>Bacillati</taxon>
        <taxon>Bacillota</taxon>
        <taxon>Bacilli</taxon>
        <taxon>Lactobacillales</taxon>
        <taxon>Enterococcaceae</taxon>
        <taxon>Vagococcus</taxon>
    </lineage>
</organism>
<evidence type="ECO:0000313" key="3">
    <source>
        <dbReference type="Proteomes" id="UP000287857"/>
    </source>
</evidence>
<dbReference type="GO" id="GO:0016491">
    <property type="term" value="F:oxidoreductase activity"/>
    <property type="evidence" value="ECO:0007669"/>
    <property type="project" value="UniProtKB-ARBA"/>
</dbReference>
<dbReference type="PANTHER" id="PTHR13812:SF19">
    <property type="entry name" value="KETIMINE REDUCTASE MU-CRYSTALLIN"/>
    <property type="match status" value="1"/>
</dbReference>
<dbReference type="AlphaFoldDB" id="A0A429ZX66"/>
<dbReference type="EMBL" id="NGJS01000010">
    <property type="protein sequence ID" value="RST98433.1"/>
    <property type="molecule type" value="Genomic_DNA"/>
</dbReference>
<name>A0A429ZX66_9ENTE</name>
<comment type="caution">
    <text evidence="2">The sequence shown here is derived from an EMBL/GenBank/DDBJ whole genome shotgun (WGS) entry which is preliminary data.</text>
</comment>
<dbReference type="GO" id="GO:0005737">
    <property type="term" value="C:cytoplasm"/>
    <property type="evidence" value="ECO:0007669"/>
    <property type="project" value="TreeGrafter"/>
</dbReference>
<dbReference type="Pfam" id="PF02423">
    <property type="entry name" value="OCD_Mu_crystall"/>
    <property type="match status" value="1"/>
</dbReference>
<dbReference type="RefSeq" id="WP_125984211.1">
    <property type="nucleotide sequence ID" value="NZ_NGJS01000010.1"/>
</dbReference>
<dbReference type="Proteomes" id="UP000287857">
    <property type="component" value="Unassembled WGS sequence"/>
</dbReference>
<dbReference type="NCBIfam" id="NF006379">
    <property type="entry name" value="PRK08618.1"/>
    <property type="match status" value="1"/>
</dbReference>
<evidence type="ECO:0000256" key="1">
    <source>
        <dbReference type="ARBA" id="ARBA00008903"/>
    </source>
</evidence>
<dbReference type="InterPro" id="IPR003462">
    <property type="entry name" value="ODC_Mu_crystall"/>
</dbReference>
<dbReference type="SUPFAM" id="SSF51735">
    <property type="entry name" value="NAD(P)-binding Rossmann-fold domains"/>
    <property type="match status" value="1"/>
</dbReference>
<dbReference type="FunFam" id="3.40.50.720:FF:000311">
    <property type="entry name" value="Ornithine cyclodeaminase"/>
    <property type="match status" value="1"/>
</dbReference>
<dbReference type="InterPro" id="IPR036291">
    <property type="entry name" value="NAD(P)-bd_dom_sf"/>
</dbReference>
<dbReference type="Gene3D" id="3.40.50.720">
    <property type="entry name" value="NAD(P)-binding Rossmann-like Domain"/>
    <property type="match status" value="1"/>
</dbReference>
<protein>
    <submittedName>
        <fullName evidence="2">Ornithine cyclodeaminase family protein</fullName>
    </submittedName>
</protein>
<evidence type="ECO:0000313" key="2">
    <source>
        <dbReference type="EMBL" id="RST98433.1"/>
    </source>
</evidence>
<comment type="similarity">
    <text evidence="1">Belongs to the ornithine cyclodeaminase/mu-crystallin family.</text>
</comment>
<proteinExistence type="inferred from homology"/>
<dbReference type="PIRSF" id="PIRSF001439">
    <property type="entry name" value="CryM"/>
    <property type="match status" value="1"/>
</dbReference>
<dbReference type="Gene3D" id="3.30.1780.10">
    <property type="entry name" value="ornithine cyclodeaminase, domain 1"/>
    <property type="match status" value="1"/>
</dbReference>
<accession>A0A429ZX66</accession>
<dbReference type="GO" id="GO:0019752">
    <property type="term" value="P:carboxylic acid metabolic process"/>
    <property type="evidence" value="ECO:0007669"/>
    <property type="project" value="UniProtKB-ARBA"/>
</dbReference>
<keyword evidence="3" id="KW-1185">Reference proteome</keyword>
<gene>
    <name evidence="2" type="ORF">CBF37_07930</name>
</gene>
<dbReference type="OrthoDB" id="9792005at2"/>